<dbReference type="GO" id="GO:0005506">
    <property type="term" value="F:iron ion binding"/>
    <property type="evidence" value="ECO:0007669"/>
    <property type="project" value="TreeGrafter"/>
</dbReference>
<evidence type="ECO:0000256" key="9">
    <source>
        <dbReference type="ARBA" id="ARBA00023098"/>
    </source>
</evidence>
<name>A0A9N9S4C4_9DIPT</name>
<keyword evidence="5" id="KW-0276">Fatty acid metabolism</keyword>
<dbReference type="GO" id="GO:0004768">
    <property type="term" value="F:stearoyl-CoA 9-desaturase activity"/>
    <property type="evidence" value="ECO:0007669"/>
    <property type="project" value="TreeGrafter"/>
</dbReference>
<dbReference type="CDD" id="cd03505">
    <property type="entry name" value="Delta9-FADS-like"/>
    <property type="match status" value="1"/>
</dbReference>
<dbReference type="PANTHER" id="PTHR11351">
    <property type="entry name" value="ACYL-COA DESATURASE"/>
    <property type="match status" value="1"/>
</dbReference>
<feature type="transmembrane region" description="Helical" evidence="13">
    <location>
        <begin position="180"/>
        <end position="201"/>
    </location>
</feature>
<evidence type="ECO:0000256" key="1">
    <source>
        <dbReference type="ARBA" id="ARBA00004141"/>
    </source>
</evidence>
<organism evidence="15 16">
    <name type="scientific">Chironomus riparius</name>
    <dbReference type="NCBI Taxonomy" id="315576"/>
    <lineage>
        <taxon>Eukaryota</taxon>
        <taxon>Metazoa</taxon>
        <taxon>Ecdysozoa</taxon>
        <taxon>Arthropoda</taxon>
        <taxon>Hexapoda</taxon>
        <taxon>Insecta</taxon>
        <taxon>Pterygota</taxon>
        <taxon>Neoptera</taxon>
        <taxon>Endopterygota</taxon>
        <taxon>Diptera</taxon>
        <taxon>Nematocera</taxon>
        <taxon>Chironomoidea</taxon>
        <taxon>Chironomidae</taxon>
        <taxon>Chironominae</taxon>
        <taxon>Chironomus</taxon>
    </lineage>
</organism>
<comment type="domain">
    <text evidence="12">The histidine box domains are involved in binding the catalytic metal ions.</text>
</comment>
<reference evidence="15" key="2">
    <citation type="submission" date="2022-10" db="EMBL/GenBank/DDBJ databases">
        <authorList>
            <consortium name="ENA_rothamsted_submissions"/>
            <consortium name="culmorum"/>
            <person name="King R."/>
        </authorList>
    </citation>
    <scope>NUCLEOTIDE SEQUENCE</scope>
</reference>
<keyword evidence="9" id="KW-0443">Lipid metabolism</keyword>
<dbReference type="GO" id="GO:0006636">
    <property type="term" value="P:unsaturated fatty acid biosynthetic process"/>
    <property type="evidence" value="ECO:0007669"/>
    <property type="project" value="TreeGrafter"/>
</dbReference>
<evidence type="ECO:0000256" key="13">
    <source>
        <dbReference type="SAM" id="Phobius"/>
    </source>
</evidence>
<feature type="transmembrane region" description="Helical" evidence="13">
    <location>
        <begin position="59"/>
        <end position="82"/>
    </location>
</feature>
<comment type="subcellular location">
    <subcellularLocation>
        <location evidence="1">Membrane</location>
        <topology evidence="1">Multi-pass membrane protein</topology>
    </subcellularLocation>
</comment>
<sequence>MASKAKEFKQSAELKSGKSDVAIAGQDEDSKEFKTEIVWRNVIIFALMHYWAYQVRGHATWGMIFFHTAIGILTGYGIVVGAHRLWAHRSFKANYKLQVLLMILQTAAVENDVIEWVRDHRVHHKFSDTNADPTNSNRGLFFSHMGWLMCKKHPDVRKYGSKVDMSDIESDPLLQFQRKYYIPLVLLISFFIPMAASMYIFSVSMKLAFYSVMARYVISLHVVWLTNSAAHYGTWKPYDKNIAPADSWFFGTLCYGEGWHNFHHTFPWDYKVSETNLYRHNFGMIFIDFFAWLGWATDLKVASNDLIRKRVMRTGDGTHPYAVEEALKMKKLGIEKVENNNNNNNNNNEEDIKTCWGLGDKDMPFEDIRGITTYCTKIE</sequence>
<keyword evidence="16" id="KW-1185">Reference proteome</keyword>
<protein>
    <recommendedName>
        <fullName evidence="14">Fatty acid desaturase domain-containing protein</fullName>
    </recommendedName>
</protein>
<comment type="similarity">
    <text evidence="2 12">Belongs to the fatty acid desaturase type 1 family.</text>
</comment>
<evidence type="ECO:0000256" key="12">
    <source>
        <dbReference type="RuleBase" id="RU000581"/>
    </source>
</evidence>
<evidence type="ECO:0000313" key="16">
    <source>
        <dbReference type="Proteomes" id="UP001153620"/>
    </source>
</evidence>
<evidence type="ECO:0000256" key="8">
    <source>
        <dbReference type="ARBA" id="ARBA00023004"/>
    </source>
</evidence>
<evidence type="ECO:0000256" key="3">
    <source>
        <dbReference type="ARBA" id="ARBA00022516"/>
    </source>
</evidence>
<evidence type="ECO:0000313" key="15">
    <source>
        <dbReference type="EMBL" id="CAG9810647.1"/>
    </source>
</evidence>
<evidence type="ECO:0000256" key="10">
    <source>
        <dbReference type="ARBA" id="ARBA00023136"/>
    </source>
</evidence>
<dbReference type="InterPro" id="IPR005804">
    <property type="entry name" value="FA_desaturase_dom"/>
</dbReference>
<dbReference type="InterPro" id="IPR015876">
    <property type="entry name" value="Acyl-CoA_DS"/>
</dbReference>
<keyword evidence="7 12" id="KW-0560">Oxidoreductase</keyword>
<keyword evidence="4 12" id="KW-0812">Transmembrane</keyword>
<evidence type="ECO:0000256" key="11">
    <source>
        <dbReference type="ARBA" id="ARBA00023160"/>
    </source>
</evidence>
<evidence type="ECO:0000256" key="4">
    <source>
        <dbReference type="ARBA" id="ARBA00022692"/>
    </source>
</evidence>
<evidence type="ECO:0000256" key="7">
    <source>
        <dbReference type="ARBA" id="ARBA00023002"/>
    </source>
</evidence>
<dbReference type="Proteomes" id="UP001153620">
    <property type="component" value="Chromosome 4"/>
</dbReference>
<dbReference type="GO" id="GO:0005789">
    <property type="term" value="C:endoplasmic reticulum membrane"/>
    <property type="evidence" value="ECO:0007669"/>
    <property type="project" value="TreeGrafter"/>
</dbReference>
<evidence type="ECO:0000256" key="6">
    <source>
        <dbReference type="ARBA" id="ARBA00022989"/>
    </source>
</evidence>
<feature type="transmembrane region" description="Helical" evidence="13">
    <location>
        <begin position="37"/>
        <end position="53"/>
    </location>
</feature>
<reference evidence="15" key="1">
    <citation type="submission" date="2022-01" db="EMBL/GenBank/DDBJ databases">
        <authorList>
            <person name="King R."/>
        </authorList>
    </citation>
    <scope>NUCLEOTIDE SEQUENCE</scope>
</reference>
<feature type="domain" description="Fatty acid desaturase" evidence="14">
    <location>
        <begin position="61"/>
        <end position="267"/>
    </location>
</feature>
<dbReference type="Pfam" id="PF00487">
    <property type="entry name" value="FA_desaturase"/>
    <property type="match status" value="1"/>
</dbReference>
<keyword evidence="6 13" id="KW-1133">Transmembrane helix</keyword>
<gene>
    <name evidence="15" type="ORF">CHIRRI_LOCUS13460</name>
</gene>
<evidence type="ECO:0000256" key="2">
    <source>
        <dbReference type="ARBA" id="ARBA00009295"/>
    </source>
</evidence>
<comment type="cofactor">
    <cofactor evidence="12">
        <name>Fe(2+)</name>
        <dbReference type="ChEBI" id="CHEBI:29033"/>
    </cofactor>
</comment>
<keyword evidence="8" id="KW-0408">Iron</keyword>
<keyword evidence="3 12" id="KW-0444">Lipid biosynthesis</keyword>
<dbReference type="AlphaFoldDB" id="A0A9N9S4C4"/>
<dbReference type="EMBL" id="OU895880">
    <property type="protein sequence ID" value="CAG9810647.1"/>
    <property type="molecule type" value="Genomic_DNA"/>
</dbReference>
<dbReference type="OrthoDB" id="10260134at2759"/>
<proteinExistence type="inferred from homology"/>
<accession>A0A9N9S4C4</accession>
<evidence type="ECO:0000259" key="14">
    <source>
        <dbReference type="Pfam" id="PF00487"/>
    </source>
</evidence>
<keyword evidence="10 13" id="KW-0472">Membrane</keyword>
<dbReference type="PRINTS" id="PR00075">
    <property type="entry name" value="FACDDSATRASE"/>
</dbReference>
<keyword evidence="11 12" id="KW-0275">Fatty acid biosynthesis</keyword>
<dbReference type="PANTHER" id="PTHR11351:SF31">
    <property type="entry name" value="DESATURASE 1, ISOFORM A-RELATED"/>
    <property type="match status" value="1"/>
</dbReference>
<evidence type="ECO:0000256" key="5">
    <source>
        <dbReference type="ARBA" id="ARBA00022832"/>
    </source>
</evidence>